<dbReference type="GO" id="GO:0009288">
    <property type="term" value="C:bacterial-type flagellum"/>
    <property type="evidence" value="ECO:0007669"/>
    <property type="project" value="InterPro"/>
</dbReference>
<evidence type="ECO:0000313" key="14">
    <source>
        <dbReference type="Proteomes" id="UP000275461"/>
    </source>
</evidence>
<keyword evidence="7 10" id="KW-0378">Hydrolase</keyword>
<dbReference type="EMBL" id="RCDA01000002">
    <property type="protein sequence ID" value="RLK48745.1"/>
    <property type="molecule type" value="Genomic_DNA"/>
</dbReference>
<comment type="similarity">
    <text evidence="2 10">Belongs to the CheZ family.</text>
</comment>
<keyword evidence="6 10" id="KW-0283">Flagellar rotation</keyword>
<dbReference type="PANTHER" id="PTHR43693:SF1">
    <property type="entry name" value="PROTEIN PHOSPHATASE CHEZ"/>
    <property type="match status" value="1"/>
</dbReference>
<dbReference type="AlphaFoldDB" id="A0A498BZ00"/>
<feature type="compositionally biased region" description="Basic and acidic residues" evidence="12">
    <location>
        <begin position="213"/>
        <end position="235"/>
    </location>
</feature>
<dbReference type="GO" id="GO:0005737">
    <property type="term" value="C:cytoplasm"/>
    <property type="evidence" value="ECO:0007669"/>
    <property type="project" value="UniProtKB-SubCell"/>
</dbReference>
<dbReference type="Pfam" id="PF04344">
    <property type="entry name" value="CheZ"/>
    <property type="match status" value="1"/>
</dbReference>
<dbReference type="EC" id="3.1.3.-" evidence="10"/>
<comment type="caution">
    <text evidence="13">The sequence shown here is derived from an EMBL/GenBank/DDBJ whole genome shotgun (WGS) entry which is preliminary data.</text>
</comment>
<evidence type="ECO:0000256" key="12">
    <source>
        <dbReference type="SAM" id="MobiDB-lite"/>
    </source>
</evidence>
<protein>
    <recommendedName>
        <fullName evidence="3 10">Protein phosphatase CheZ</fullName>
        <ecNumber evidence="10">3.1.3.-</ecNumber>
    </recommendedName>
    <alternativeName>
        <fullName evidence="9 10">Chemotaxis protein CheZ</fullName>
    </alternativeName>
</protein>
<gene>
    <name evidence="13" type="ORF">DFR31_1856</name>
</gene>
<feature type="compositionally biased region" description="Basic and acidic residues" evidence="12">
    <location>
        <begin position="243"/>
        <end position="252"/>
    </location>
</feature>
<proteinExistence type="inferred from homology"/>
<sequence length="263" mass="29618">MSAESMSDGQANHPQEDSLARYREAAERLMQAVDRGDQGEADAVVDELTHLRETELFQQLGQLTRDLHEAIKSFKLDTRLSDIAATEIPDARERLNYVITMTEQAAHRTLGIIEESMPLTDELRDQSAELAERWRAFRRRELSAEEFRELSRDIDGFLGRARLSASDLHNKLSEALMAQDYQDITGQVIRRVIGLVEEVEENLVQMVALSGKARGEESRKTADKGKENKETDMRGEGPQMPSKGEDVVKGQDDVDDLLSSLGF</sequence>
<feature type="region of interest" description="Disordered" evidence="12">
    <location>
        <begin position="211"/>
        <end position="263"/>
    </location>
</feature>
<evidence type="ECO:0000256" key="9">
    <source>
        <dbReference type="ARBA" id="ARBA00029599"/>
    </source>
</evidence>
<comment type="subcellular location">
    <subcellularLocation>
        <location evidence="1 10">Cytoplasm</location>
    </subcellularLocation>
</comment>
<dbReference type="Gene3D" id="1.10.287.500">
    <property type="entry name" value="Helix hairpin bin"/>
    <property type="match status" value="1"/>
</dbReference>
<evidence type="ECO:0000256" key="11">
    <source>
        <dbReference type="PIRSR" id="PIRSR002884-1"/>
    </source>
</evidence>
<dbReference type="Proteomes" id="UP000275461">
    <property type="component" value="Unassembled WGS sequence"/>
</dbReference>
<accession>A0A498BZ00</accession>
<evidence type="ECO:0000256" key="10">
    <source>
        <dbReference type="PIRNR" id="PIRNR002884"/>
    </source>
</evidence>
<evidence type="ECO:0000256" key="5">
    <source>
        <dbReference type="ARBA" id="ARBA00022500"/>
    </source>
</evidence>
<dbReference type="RefSeq" id="WP_245971142.1">
    <property type="nucleotide sequence ID" value="NZ_RCDA01000002.1"/>
</dbReference>
<keyword evidence="4 10" id="KW-0963">Cytoplasm</keyword>
<keyword evidence="14" id="KW-1185">Reference proteome</keyword>
<evidence type="ECO:0000256" key="6">
    <source>
        <dbReference type="ARBA" id="ARBA00022779"/>
    </source>
</evidence>
<reference evidence="13 14" key="1">
    <citation type="submission" date="2018-10" db="EMBL/GenBank/DDBJ databases">
        <title>Genomic Encyclopedia of Type Strains, Phase IV (KMG-IV): sequencing the most valuable type-strain genomes for metagenomic binning, comparative biology and taxonomic classification.</title>
        <authorList>
            <person name="Goeker M."/>
        </authorList>
    </citation>
    <scope>NUCLEOTIDE SEQUENCE [LARGE SCALE GENOMIC DNA]</scope>
    <source>
        <strain evidence="13 14">DSM 12769</strain>
    </source>
</reference>
<evidence type="ECO:0000313" key="13">
    <source>
        <dbReference type="EMBL" id="RLK48745.1"/>
    </source>
</evidence>
<dbReference type="GO" id="GO:0004721">
    <property type="term" value="F:phosphoprotein phosphatase activity"/>
    <property type="evidence" value="ECO:0007669"/>
    <property type="project" value="UniProtKB-KW"/>
</dbReference>
<name>A0A498BZ00_9GAMM</name>
<dbReference type="InterPro" id="IPR050992">
    <property type="entry name" value="CheZ_family_phosphatases"/>
</dbReference>
<evidence type="ECO:0000256" key="4">
    <source>
        <dbReference type="ARBA" id="ARBA00022490"/>
    </source>
</evidence>
<feature type="site" description="Enhances dephosphorylation of CheY-P" evidence="11">
    <location>
        <position position="187"/>
    </location>
</feature>
<dbReference type="GO" id="GO:0050920">
    <property type="term" value="P:regulation of chemotaxis"/>
    <property type="evidence" value="ECO:0007669"/>
    <property type="project" value="InterPro"/>
</dbReference>
<dbReference type="SUPFAM" id="SSF75708">
    <property type="entry name" value="Chemotaxis phosphatase CheZ"/>
    <property type="match status" value="1"/>
</dbReference>
<dbReference type="PANTHER" id="PTHR43693">
    <property type="entry name" value="PROTEIN PHOSPHATASE CHEZ"/>
    <property type="match status" value="1"/>
</dbReference>
<evidence type="ECO:0000256" key="8">
    <source>
        <dbReference type="ARBA" id="ARBA00022912"/>
    </source>
</evidence>
<organism evidence="13 14">
    <name type="scientific">Alkalispirillum mobile</name>
    <dbReference type="NCBI Taxonomy" id="85925"/>
    <lineage>
        <taxon>Bacteria</taxon>
        <taxon>Pseudomonadati</taxon>
        <taxon>Pseudomonadota</taxon>
        <taxon>Gammaproteobacteria</taxon>
        <taxon>Chromatiales</taxon>
        <taxon>Ectothiorhodospiraceae</taxon>
        <taxon>Alkalispirillum</taxon>
    </lineage>
</organism>
<dbReference type="PIRSF" id="PIRSF002884">
    <property type="entry name" value="CheZ"/>
    <property type="match status" value="1"/>
</dbReference>
<evidence type="ECO:0000256" key="3">
    <source>
        <dbReference type="ARBA" id="ARBA00018484"/>
    </source>
</evidence>
<dbReference type="GO" id="GO:0006935">
    <property type="term" value="P:chemotaxis"/>
    <property type="evidence" value="ECO:0007669"/>
    <property type="project" value="UniProtKB-KW"/>
</dbReference>
<dbReference type="GO" id="GO:0097588">
    <property type="term" value="P:archaeal or bacterial-type flagellum-dependent cell motility"/>
    <property type="evidence" value="ECO:0007669"/>
    <property type="project" value="UniProtKB-KW"/>
</dbReference>
<comment type="function">
    <text evidence="10">Plays an important role in bacterial chemotaxis signal transduction pathway by accelerating the dephosphorylation of phosphorylated CheY (CheY-P).</text>
</comment>
<keyword evidence="8 10" id="KW-0904">Protein phosphatase</keyword>
<comment type="subunit">
    <text evidence="10">Homodimer.</text>
</comment>
<evidence type="ECO:0000256" key="1">
    <source>
        <dbReference type="ARBA" id="ARBA00004496"/>
    </source>
</evidence>
<evidence type="ECO:0000256" key="2">
    <source>
        <dbReference type="ARBA" id="ARBA00005908"/>
    </source>
</evidence>
<evidence type="ECO:0000256" key="7">
    <source>
        <dbReference type="ARBA" id="ARBA00022801"/>
    </source>
</evidence>
<keyword evidence="5 10" id="KW-0145">Chemotaxis</keyword>
<dbReference type="InterPro" id="IPR007439">
    <property type="entry name" value="Chemotax_Pase_CheZ"/>
</dbReference>